<dbReference type="HAMAP" id="MF_00145">
    <property type="entry name" value="Phosphoglyc_kinase"/>
    <property type="match status" value="1"/>
</dbReference>
<dbReference type="InterPro" id="IPR020861">
    <property type="entry name" value="Triosephosphate_isomerase_AS"/>
</dbReference>
<comment type="pathway">
    <text evidence="15">Carbohydrate biosynthesis; gluconeogenesis.</text>
</comment>
<feature type="active site" description="Electrophile" evidence="15">
    <location>
        <position position="496"/>
    </location>
</feature>
<dbReference type="GO" id="GO:0004807">
    <property type="term" value="F:triose-phosphate isomerase activity"/>
    <property type="evidence" value="ECO:0007669"/>
    <property type="project" value="UniProtKB-UniRule"/>
</dbReference>
<evidence type="ECO:0000256" key="6">
    <source>
        <dbReference type="ARBA" id="ARBA00022432"/>
    </source>
</evidence>
<dbReference type="EMBL" id="AP018712">
    <property type="protein sequence ID" value="BBE31839.1"/>
    <property type="molecule type" value="Genomic_DNA"/>
</dbReference>
<dbReference type="EC" id="5.3.1.1" evidence="15"/>
<keyword evidence="7 14" id="KW-0963">Cytoplasm</keyword>
<dbReference type="RefSeq" id="WP_190614643.1">
    <property type="nucleotide sequence ID" value="NZ_AP018712.1"/>
</dbReference>
<dbReference type="AlphaFoldDB" id="A0A7G1GC68"/>
<keyword evidence="8 14" id="KW-0808">Transferase</keyword>
<dbReference type="PROSITE" id="PS00171">
    <property type="entry name" value="TIM_1"/>
    <property type="match status" value="1"/>
</dbReference>
<dbReference type="PROSITE" id="PS51440">
    <property type="entry name" value="TIM_2"/>
    <property type="match status" value="1"/>
</dbReference>
<dbReference type="CDD" id="cd00318">
    <property type="entry name" value="Phosphoglycerate_kinase"/>
    <property type="match status" value="1"/>
</dbReference>
<evidence type="ECO:0000313" key="17">
    <source>
        <dbReference type="EMBL" id="BBE31839.1"/>
    </source>
</evidence>
<dbReference type="NCBIfam" id="TIGR00419">
    <property type="entry name" value="tim"/>
    <property type="match status" value="1"/>
</dbReference>
<keyword evidence="6 15" id="KW-0312">Gluconeogenesis</keyword>
<dbReference type="InterPro" id="IPR000652">
    <property type="entry name" value="Triosephosphate_isomerase"/>
</dbReference>
<dbReference type="InterPro" id="IPR022896">
    <property type="entry name" value="TrioseP_Isoase_bac/euk"/>
</dbReference>
<dbReference type="PROSITE" id="PS00111">
    <property type="entry name" value="PGLYCERATE_KINASE"/>
    <property type="match status" value="1"/>
</dbReference>
<keyword evidence="11 14" id="KW-0067">ATP-binding</keyword>
<evidence type="ECO:0000256" key="10">
    <source>
        <dbReference type="ARBA" id="ARBA00022777"/>
    </source>
</evidence>
<keyword evidence="10 14" id="KW-0418">Kinase</keyword>
<dbReference type="HAMAP" id="MF_00147_B">
    <property type="entry name" value="TIM_B"/>
    <property type="match status" value="1"/>
</dbReference>
<gene>
    <name evidence="17" type="primary">pgk/tpi</name>
    <name evidence="14" type="synonym">pgk</name>
    <name evidence="15" type="synonym">tpiA</name>
    <name evidence="17" type="ORF">OSSY52_19800</name>
</gene>
<dbReference type="InterPro" id="IPR015911">
    <property type="entry name" value="Phosphoglycerate_kinase_CS"/>
</dbReference>
<comment type="catalytic activity">
    <reaction evidence="1 15">
        <text>D-glyceraldehyde 3-phosphate = dihydroxyacetone phosphate</text>
        <dbReference type="Rhea" id="RHEA:18585"/>
        <dbReference type="ChEBI" id="CHEBI:57642"/>
        <dbReference type="ChEBI" id="CHEBI:59776"/>
        <dbReference type="EC" id="5.3.1.1"/>
    </reaction>
</comment>
<evidence type="ECO:0000256" key="14">
    <source>
        <dbReference type="HAMAP-Rule" id="MF_00145"/>
    </source>
</evidence>
<dbReference type="GO" id="GO:0043531">
    <property type="term" value="F:ADP binding"/>
    <property type="evidence" value="ECO:0007669"/>
    <property type="project" value="TreeGrafter"/>
</dbReference>
<dbReference type="GO" id="GO:0006094">
    <property type="term" value="P:gluconeogenesis"/>
    <property type="evidence" value="ECO:0007669"/>
    <property type="project" value="UniProtKB-UniRule"/>
</dbReference>
<evidence type="ECO:0000256" key="15">
    <source>
        <dbReference type="HAMAP-Rule" id="MF_00147"/>
    </source>
</evidence>
<dbReference type="FunFam" id="3.40.50.1260:FF:000007">
    <property type="entry name" value="Phosphoglycerate kinase"/>
    <property type="match status" value="1"/>
</dbReference>
<dbReference type="Proteomes" id="UP000516361">
    <property type="component" value="Chromosome"/>
</dbReference>
<comment type="similarity">
    <text evidence="14">Belongs to the phosphoglycerate kinase family.</text>
</comment>
<dbReference type="NCBIfam" id="NF010569">
    <property type="entry name" value="PRK13962.1"/>
    <property type="match status" value="1"/>
</dbReference>
<keyword evidence="18" id="KW-1185">Reference proteome</keyword>
<evidence type="ECO:0000256" key="9">
    <source>
        <dbReference type="ARBA" id="ARBA00022741"/>
    </source>
</evidence>
<dbReference type="GO" id="GO:0004618">
    <property type="term" value="F:phosphoglycerate kinase activity"/>
    <property type="evidence" value="ECO:0007669"/>
    <property type="project" value="UniProtKB-UniRule"/>
</dbReference>
<evidence type="ECO:0000256" key="5">
    <source>
        <dbReference type="ARBA" id="ARBA00004838"/>
    </source>
</evidence>
<evidence type="ECO:0000256" key="4">
    <source>
        <dbReference type="ARBA" id="ARBA00004680"/>
    </source>
</evidence>
<evidence type="ECO:0000256" key="12">
    <source>
        <dbReference type="ARBA" id="ARBA00023152"/>
    </source>
</evidence>
<dbReference type="GO" id="GO:0006096">
    <property type="term" value="P:glycolytic process"/>
    <property type="evidence" value="ECO:0007669"/>
    <property type="project" value="UniProtKB-UniRule"/>
</dbReference>
<dbReference type="SUPFAM" id="SSF53748">
    <property type="entry name" value="Phosphoglycerate kinase"/>
    <property type="match status" value="1"/>
</dbReference>
<feature type="binding site" evidence="14">
    <location>
        <position position="151"/>
    </location>
    <ligand>
        <name>substrate</name>
    </ligand>
</feature>
<evidence type="ECO:0000256" key="2">
    <source>
        <dbReference type="ARBA" id="ARBA00000642"/>
    </source>
</evidence>
<dbReference type="PANTHER" id="PTHR11406">
    <property type="entry name" value="PHOSPHOGLYCERATE KINASE"/>
    <property type="match status" value="1"/>
</dbReference>
<proteinExistence type="inferred from homology"/>
<feature type="binding site" evidence="15">
    <location>
        <begin position="635"/>
        <end position="636"/>
    </location>
    <ligand>
        <name>substrate</name>
    </ligand>
</feature>
<dbReference type="FunFam" id="3.40.50.1260:FF:000008">
    <property type="entry name" value="Phosphoglycerate kinase"/>
    <property type="match status" value="1"/>
</dbReference>
<accession>A0A7G1GC68</accession>
<evidence type="ECO:0000256" key="1">
    <source>
        <dbReference type="ARBA" id="ARBA00000474"/>
    </source>
</evidence>
<feature type="binding site" evidence="14">
    <location>
        <position position="36"/>
    </location>
    <ligand>
        <name>substrate</name>
    </ligand>
</feature>
<dbReference type="SUPFAM" id="SSF51351">
    <property type="entry name" value="Triosephosphate isomerase (TIM)"/>
    <property type="match status" value="1"/>
</dbReference>
<comment type="function">
    <text evidence="15">Involved in the gluconeogenesis. Catalyzes stereospecifically the conversion of dihydroxyacetone phosphate (DHAP) to D-glyceraldehyde-3-phosphate (G3P).</text>
</comment>
<sequence length="655" mass="71690">MSKMTVRDIDLKGKKVIMRVDFNVPLKDGKITDETRIKAALSTIKYVLEKGAKVILLSHLGRPKGEVKPEFSLKPVANRLNELLDGKVSFIDKTRGEEVEKAVESLEEGKVLVIENTRFEKGETKNNEELAKYWASLADIHVNDAFGTAHRAHASNVGIASNIPSFAGFLMEKEIKFIGGVNDNPEKPYSVILGGVKVSDKIGVINNLLEKADNIFIGGAMMFTFLKAMGKEIGSSLFEEDKLDLAKSLLKKAEEKGVNFILPVDTVIAQELKAGVETKVVKIEDGIEKGWMGLDIGPETVKLFKEKMANSKTIVWNGPMGVFEIDEFSNGTKSVAEMIVEFTEKGTTSVIGGGDSAAAAEKFGLAKKFSHVSTGGGASLEYLEGKKLPGIEAIVSKKKVTDKRYILAGNWKMNKTTTETAEFLAKLSGKIGNKSSYDVVVCTPAVSLQKAVDIVSSTNIKIGAENMHYEDKGAFTGEISSHMLKDINVEYVVLGHSERRDIFGETDELINKKIIKALKEELNPIFCIGEHLEEREKDLTFNVIERQIKEGFNSINAEDAKKVIIAYEPIWAIGTGKVATPAQAQEVHAYIRSLLAKMYDEETANSISILYGGSVKPNNYFGLFTKKDIDGGLVGGASLTEAFVELAEIMDLVIE</sequence>
<dbReference type="PANTHER" id="PTHR11406:SF23">
    <property type="entry name" value="PHOSPHOGLYCERATE KINASE 1, CHLOROPLASTIC-RELATED"/>
    <property type="match status" value="1"/>
</dbReference>
<feature type="binding site" evidence="14">
    <location>
        <begin position="21"/>
        <end position="23"/>
    </location>
    <ligand>
        <name>substrate</name>
    </ligand>
</feature>
<feature type="binding site" evidence="15">
    <location>
        <position position="574"/>
    </location>
    <ligand>
        <name>substrate</name>
    </ligand>
</feature>
<feature type="binding site" evidence="15">
    <location>
        <position position="614"/>
    </location>
    <ligand>
        <name>substrate</name>
    </ligand>
</feature>
<dbReference type="Gene3D" id="3.40.50.1260">
    <property type="entry name" value="Phosphoglycerate kinase, N-terminal domain"/>
    <property type="match status" value="2"/>
</dbReference>
<comment type="catalytic activity">
    <reaction evidence="2 14">
        <text>(2R)-3-phosphoglycerate + ATP = (2R)-3-phospho-glyceroyl phosphate + ADP</text>
        <dbReference type="Rhea" id="RHEA:14801"/>
        <dbReference type="ChEBI" id="CHEBI:30616"/>
        <dbReference type="ChEBI" id="CHEBI:57604"/>
        <dbReference type="ChEBI" id="CHEBI:58272"/>
        <dbReference type="ChEBI" id="CHEBI:456216"/>
        <dbReference type="EC" id="2.7.2.3"/>
    </reaction>
</comment>
<dbReference type="CDD" id="cd00311">
    <property type="entry name" value="TIM"/>
    <property type="match status" value="1"/>
</dbReference>
<feature type="active site" description="Proton acceptor" evidence="15">
    <location>
        <position position="568"/>
    </location>
</feature>
<feature type="binding site" evidence="14">
    <location>
        <position position="293"/>
    </location>
    <ligand>
        <name>ATP</name>
        <dbReference type="ChEBI" id="CHEBI:30616"/>
    </ligand>
</feature>
<dbReference type="FunFam" id="3.20.20.70:FF:000016">
    <property type="entry name" value="Triosephosphate isomerase"/>
    <property type="match status" value="1"/>
</dbReference>
<feature type="binding site" evidence="14">
    <location>
        <position position="118"/>
    </location>
    <ligand>
        <name>substrate</name>
    </ligand>
</feature>
<feature type="binding site" evidence="15">
    <location>
        <begin position="410"/>
        <end position="412"/>
    </location>
    <ligand>
        <name>substrate</name>
    </ligand>
</feature>
<dbReference type="Pfam" id="PF00121">
    <property type="entry name" value="TIM"/>
    <property type="match status" value="1"/>
</dbReference>
<evidence type="ECO:0000256" key="11">
    <source>
        <dbReference type="ARBA" id="ARBA00022840"/>
    </source>
</evidence>
<evidence type="ECO:0000256" key="3">
    <source>
        <dbReference type="ARBA" id="ARBA00004496"/>
    </source>
</evidence>
<dbReference type="PRINTS" id="PR00477">
    <property type="entry name" value="PHGLYCKINASE"/>
</dbReference>
<dbReference type="FunCoup" id="A0A7G1GC68">
    <property type="interactions" value="337"/>
</dbReference>
<evidence type="ECO:0000256" key="8">
    <source>
        <dbReference type="ARBA" id="ARBA00022679"/>
    </source>
</evidence>
<name>A0A7G1GC68_9BACT</name>
<dbReference type="InterPro" id="IPR001576">
    <property type="entry name" value="Phosphoglycerate_kinase"/>
</dbReference>
<dbReference type="EC" id="2.7.2.3" evidence="14"/>
<keyword evidence="13 15" id="KW-0413">Isomerase</keyword>
<comment type="subunit">
    <text evidence="15">Homodimer.</text>
</comment>
<comment type="similarity">
    <text evidence="15">Belongs to the triosephosphate isomerase family.</text>
</comment>
<comment type="subcellular location">
    <subcellularLocation>
        <location evidence="3 14 16">Cytoplasm</location>
    </subcellularLocation>
</comment>
<organism evidence="17 18">
    <name type="scientific">Tepiditoga spiralis</name>
    <dbReference type="NCBI Taxonomy" id="2108365"/>
    <lineage>
        <taxon>Bacteria</taxon>
        <taxon>Thermotogati</taxon>
        <taxon>Thermotogota</taxon>
        <taxon>Thermotogae</taxon>
        <taxon>Petrotogales</taxon>
        <taxon>Petrotogaceae</taxon>
        <taxon>Tepiditoga</taxon>
    </lineage>
</organism>
<evidence type="ECO:0000313" key="18">
    <source>
        <dbReference type="Proteomes" id="UP000516361"/>
    </source>
</evidence>
<dbReference type="Gene3D" id="3.20.20.70">
    <property type="entry name" value="Aldolase class I"/>
    <property type="match status" value="1"/>
</dbReference>
<comment type="pathway">
    <text evidence="5 14 16">Carbohydrate degradation; glycolysis; pyruvate from D-glyceraldehyde 3-phosphate: step 2/5.</text>
</comment>
<reference evidence="17 18" key="1">
    <citation type="submission" date="2018-06" db="EMBL/GenBank/DDBJ databases">
        <title>Genome sequencing of Oceanotoga sp. sy52.</title>
        <authorList>
            <person name="Mori K."/>
        </authorList>
    </citation>
    <scope>NUCLEOTIDE SEQUENCE [LARGE SCALE GENOMIC DNA]</scope>
    <source>
        <strain evidence="18">sy52</strain>
    </source>
</reference>
<dbReference type="GO" id="GO:0005524">
    <property type="term" value="F:ATP binding"/>
    <property type="evidence" value="ECO:0007669"/>
    <property type="project" value="UniProtKB-KW"/>
</dbReference>
<dbReference type="InParanoid" id="A0A7G1GC68"/>
<feature type="binding site" evidence="14">
    <location>
        <position position="324"/>
    </location>
    <ligand>
        <name>ATP</name>
        <dbReference type="ChEBI" id="CHEBI:30616"/>
    </ligand>
</feature>
<dbReference type="InterPro" id="IPR015824">
    <property type="entry name" value="Phosphoglycerate_kinase_N"/>
</dbReference>
<keyword evidence="12 14" id="KW-0324">Glycolysis</keyword>
<dbReference type="GO" id="GO:0005829">
    <property type="term" value="C:cytosol"/>
    <property type="evidence" value="ECO:0007669"/>
    <property type="project" value="TreeGrafter"/>
</dbReference>
<protein>
    <recommendedName>
        <fullName evidence="14 15">Multifunctional fusion protein</fullName>
    </recommendedName>
    <domain>
        <recommendedName>
            <fullName evidence="15">Triosephosphate isomerase</fullName>
            <shortName evidence="15">TIM</shortName>
            <shortName evidence="15">TPI</shortName>
            <ecNumber evidence="15">5.3.1.1</ecNumber>
        </recommendedName>
        <alternativeName>
            <fullName evidence="15">Triose-phosphate isomerase</fullName>
        </alternativeName>
    </domain>
    <domain>
        <recommendedName>
            <fullName evidence="14">Phosphoglycerate kinase</fullName>
            <ecNumber evidence="14">2.7.2.3</ecNumber>
        </recommendedName>
    </domain>
</protein>
<dbReference type="KEGG" id="ocy:OSSY52_19800"/>
<evidence type="ECO:0000256" key="7">
    <source>
        <dbReference type="ARBA" id="ARBA00022490"/>
    </source>
</evidence>
<dbReference type="Pfam" id="PF00162">
    <property type="entry name" value="PGK"/>
    <property type="match status" value="1"/>
</dbReference>
<evidence type="ECO:0000256" key="13">
    <source>
        <dbReference type="ARBA" id="ARBA00023235"/>
    </source>
</evidence>
<dbReference type="UniPathway" id="UPA00109">
    <property type="reaction ID" value="UER00185"/>
</dbReference>
<dbReference type="InterPro" id="IPR036043">
    <property type="entry name" value="Phosphoglycerate_kinase_sf"/>
</dbReference>
<feature type="binding site" evidence="14">
    <location>
        <begin position="353"/>
        <end position="356"/>
    </location>
    <ligand>
        <name>ATP</name>
        <dbReference type="ChEBI" id="CHEBI:30616"/>
    </ligand>
</feature>
<keyword evidence="9 14" id="KW-0547">Nucleotide-binding</keyword>
<comment type="subunit">
    <text evidence="14">Monomer.</text>
</comment>
<feature type="binding site" evidence="14">
    <location>
        <begin position="59"/>
        <end position="62"/>
    </location>
    <ligand>
        <name>substrate</name>
    </ligand>
</feature>
<evidence type="ECO:0000256" key="16">
    <source>
        <dbReference type="RuleBase" id="RU000695"/>
    </source>
</evidence>
<dbReference type="UniPathway" id="UPA00138"/>
<comment type="pathway">
    <text evidence="4 15">Carbohydrate degradation; glycolysis; D-glyceraldehyde 3-phosphate from glycerone phosphate: step 1/1.</text>
</comment>
<dbReference type="InterPro" id="IPR013785">
    <property type="entry name" value="Aldolase_TIM"/>
</dbReference>
<dbReference type="InterPro" id="IPR035990">
    <property type="entry name" value="TIM_sf"/>
</dbReference>
<feature type="binding site" evidence="14">
    <location>
        <position position="201"/>
    </location>
    <ligand>
        <name>ATP</name>
        <dbReference type="ChEBI" id="CHEBI:30616"/>
    </ligand>
</feature>